<organism evidence="1 2">
    <name type="scientific">Bacillus cereus (strain ZK / E33L)</name>
    <dbReference type="NCBI Taxonomy" id="288681"/>
    <lineage>
        <taxon>Bacteria</taxon>
        <taxon>Bacillati</taxon>
        <taxon>Bacillota</taxon>
        <taxon>Bacilli</taxon>
        <taxon>Bacillales</taxon>
        <taxon>Bacillaceae</taxon>
        <taxon>Bacillus</taxon>
        <taxon>Bacillus cereus group</taxon>
    </lineage>
</organism>
<evidence type="ECO:0008006" key="3">
    <source>
        <dbReference type="Google" id="ProtNLM"/>
    </source>
</evidence>
<reference evidence="2" key="1">
    <citation type="journal article" date="2006" name="J. Bacteriol.">
        <title>Pathogenomic sequence analysis of Bacillus cereus and Bacillus thuringiensis isolates closely related to Bacillus anthracis.</title>
        <authorList>
            <person name="Han C.S."/>
            <person name="Xie G."/>
            <person name="Challacombe J.F."/>
            <person name="Altherr M.R."/>
            <person name="Bhotika S.S."/>
            <person name="Brown N."/>
            <person name="Bruce D."/>
            <person name="Campbell C.S."/>
            <person name="Campbell M.L."/>
            <person name="Chen J."/>
            <person name="Chertkov O."/>
            <person name="Cleland C."/>
            <person name="Dimitrijevic M."/>
            <person name="Doggett N.A."/>
            <person name="Fawcett J.J."/>
            <person name="Glavina T."/>
            <person name="Goodwin L.A."/>
            <person name="Green L.D."/>
            <person name="Hill K.K."/>
            <person name="Hitchcock P."/>
            <person name="Jackson P.J."/>
            <person name="Keim P."/>
            <person name="Kewalramani A.R."/>
            <person name="Longmire J."/>
            <person name="Lucas S."/>
            <person name="Malfatti S."/>
            <person name="McMurry K."/>
            <person name="Meincke L.J."/>
            <person name="Misra M."/>
            <person name="Moseman B.L."/>
            <person name="Mundt M."/>
            <person name="Munk A.C."/>
            <person name="Okinaka R.T."/>
            <person name="Parson-Quintana B."/>
            <person name="Reilly L.P."/>
            <person name="Richardson P."/>
            <person name="Robinson D.L."/>
            <person name="Rubin E."/>
            <person name="Saunders E."/>
            <person name="Tapia R."/>
            <person name="Tesmer J.G."/>
            <person name="Thayer N."/>
            <person name="Thompson L.S."/>
            <person name="Tice H."/>
            <person name="Ticknor L.O."/>
            <person name="Wills P.L."/>
            <person name="Brettin T.S."/>
            <person name="Gilna P."/>
        </authorList>
    </citation>
    <scope>NUCLEOTIDE SEQUENCE [LARGE SCALE GENOMIC DNA]</scope>
    <source>
        <strain evidence="2">ZK / E33L</strain>
        <plasmid evidence="2">pE33L466</plasmid>
    </source>
</reference>
<keyword evidence="1" id="KW-0614">Plasmid</keyword>
<dbReference type="AlphaFoldDB" id="Q4V1N6"/>
<dbReference type="KEGG" id="bcz:pE33L466_0213"/>
<accession>Q4V1N6</accession>
<protein>
    <recommendedName>
        <fullName evidence="3">Zinc-finger domain-containing protein</fullName>
    </recommendedName>
</protein>
<proteinExistence type="predicted"/>
<evidence type="ECO:0000313" key="1">
    <source>
        <dbReference type="EMBL" id="AAY60371.1"/>
    </source>
</evidence>
<dbReference type="EMBL" id="CP000040">
    <property type="protein sequence ID" value="AAY60371.1"/>
    <property type="molecule type" value="Genomic_DNA"/>
</dbReference>
<name>Q4V1N6_BACCZ</name>
<gene>
    <name evidence="1" type="ordered locus">pE33L466_0213</name>
</gene>
<evidence type="ECO:0000313" key="2">
    <source>
        <dbReference type="Proteomes" id="UP000002612"/>
    </source>
</evidence>
<dbReference type="Proteomes" id="UP000002612">
    <property type="component" value="Plasmid pE33L466"/>
</dbReference>
<geneLocation type="plasmid" evidence="1 2">
    <name>pE33L466</name>
</geneLocation>
<sequence>MKQMGRRVNEKKTKEQFLYERRRQLEIMEGISSICKGCDTYIELRKTKAHKEVANTCARNCKLISKLQKETKMFLETIR</sequence>